<comment type="caution">
    <text evidence="2">The sequence shown here is derived from an EMBL/GenBank/DDBJ whole genome shotgun (WGS) entry which is preliminary data.</text>
</comment>
<feature type="coiled-coil region" evidence="1">
    <location>
        <begin position="214"/>
        <end position="241"/>
    </location>
</feature>
<proteinExistence type="predicted"/>
<keyword evidence="1" id="KW-0175">Coiled coil</keyword>
<reference evidence="2 3" key="1">
    <citation type="submission" date="2021-10" db="EMBL/GenBank/DDBJ databases">
        <title>Anaerobic single-cell dispensing facilitates the cultivation of human gut bacteria.</title>
        <authorList>
            <person name="Afrizal A."/>
        </authorList>
    </citation>
    <scope>NUCLEOTIDE SEQUENCE [LARGE SCALE GENOMIC DNA]</scope>
    <source>
        <strain evidence="2 3">CLA-AA-H276</strain>
    </source>
</reference>
<evidence type="ECO:0000313" key="2">
    <source>
        <dbReference type="EMBL" id="MCC2126730.1"/>
    </source>
</evidence>
<dbReference type="EMBL" id="JAJEPS010000010">
    <property type="protein sequence ID" value="MCC2126730.1"/>
    <property type="molecule type" value="Genomic_DNA"/>
</dbReference>
<name>A0AAE3AA84_9FIRM</name>
<dbReference type="Proteomes" id="UP001198220">
    <property type="component" value="Unassembled WGS sequence"/>
</dbReference>
<keyword evidence="3" id="KW-1185">Reference proteome</keyword>
<gene>
    <name evidence="2" type="ORF">LKD36_11115</name>
</gene>
<dbReference type="RefSeq" id="WP_118770381.1">
    <property type="nucleotide sequence ID" value="NZ_JAJEPS010000010.1"/>
</dbReference>
<accession>A0AAE3AA84</accession>
<evidence type="ECO:0000313" key="3">
    <source>
        <dbReference type="Proteomes" id="UP001198220"/>
    </source>
</evidence>
<dbReference type="AlphaFoldDB" id="A0AAE3AA84"/>
<sequence>MIQKEDRWIMEEIFRLSDQALVRMINGLFGTEYQDEEKIWKEWRDQEALSVCLKVGGMNRYEFSLRRLDGCLQICAENRGNIFVYEKMAVGDVMQIREPQILYFGKNHREEYSRTLEFPGKERVELPIRVITLEDCSARKLEENGMILFLPFLFYCICELEVSDRKKERIWKEFICHDIVEALDRSFKKGSLTAFDVQRMKQLCRHMAWKMLVREKWMQELENQEEMLSSLEADVKFLERVHEMEMNKKEQQYATPRCVPVPDSEL</sequence>
<protein>
    <submittedName>
        <fullName evidence="2">Uncharacterized protein</fullName>
    </submittedName>
</protein>
<evidence type="ECO:0000256" key="1">
    <source>
        <dbReference type="SAM" id="Coils"/>
    </source>
</evidence>
<organism evidence="2 3">
    <name type="scientific">Hominiventricola filiformis</name>
    <dbReference type="NCBI Taxonomy" id="2885352"/>
    <lineage>
        <taxon>Bacteria</taxon>
        <taxon>Bacillati</taxon>
        <taxon>Bacillota</taxon>
        <taxon>Clostridia</taxon>
        <taxon>Lachnospirales</taxon>
        <taxon>Lachnospiraceae</taxon>
        <taxon>Hominiventricola</taxon>
    </lineage>
</organism>